<evidence type="ECO:0000313" key="2">
    <source>
        <dbReference type="EMBL" id="GBF98770.1"/>
    </source>
</evidence>
<accession>A0A2V0PLP5</accession>
<gene>
    <name evidence="2" type="ORF">Rsub_11176</name>
</gene>
<dbReference type="AlphaFoldDB" id="A0A2V0PLP5"/>
<keyword evidence="3" id="KW-1185">Reference proteome</keyword>
<reference evidence="2 3" key="1">
    <citation type="journal article" date="2018" name="Sci. Rep.">
        <title>Raphidocelis subcapitata (=Pseudokirchneriella subcapitata) provides an insight into genome evolution and environmental adaptations in the Sphaeropleales.</title>
        <authorList>
            <person name="Suzuki S."/>
            <person name="Yamaguchi H."/>
            <person name="Nakajima N."/>
            <person name="Kawachi M."/>
        </authorList>
    </citation>
    <scope>NUCLEOTIDE SEQUENCE [LARGE SCALE GENOMIC DNA]</scope>
    <source>
        <strain evidence="2 3">NIES-35</strain>
    </source>
</reference>
<protein>
    <submittedName>
        <fullName evidence="2">Uncharacterized protein</fullName>
    </submittedName>
</protein>
<feature type="region of interest" description="Disordered" evidence="1">
    <location>
        <begin position="269"/>
        <end position="291"/>
    </location>
</feature>
<dbReference type="Proteomes" id="UP000247498">
    <property type="component" value="Unassembled WGS sequence"/>
</dbReference>
<proteinExistence type="predicted"/>
<comment type="caution">
    <text evidence="2">The sequence shown here is derived from an EMBL/GenBank/DDBJ whole genome shotgun (WGS) entry which is preliminary data.</text>
</comment>
<sequence length="354" mass="34005">MAKKELEWAIELAARAAAGAPPAPGGGLPQDGRGAPAAAELDVRRAVAALARELRRAPVVDGALLRAAEALTSLVKTPYDRAAAAALADAEGTLAALASLVRAGAAAALGGGLEPAAGAGNDSCGLAASVLLPPALLGEAGQLLERTVRAGTLAAHALGALAASGEGGLTAGVVGALGLGPALVSSARLDGRGAELTAGLRTACLGALAALAGGGDAALAGRIAGLEGCLPALAAATLEGGDAGGEAGRALANLELRAPELGARIAEARAAAAPPPPSSCDSGRPSSDGGLQPFWERLQDTIVWLAPAALALGAAVLPPLVLGSQHPAARAVSVLAIPIAARAMLGAHVQAVSV</sequence>
<evidence type="ECO:0000256" key="1">
    <source>
        <dbReference type="SAM" id="MobiDB-lite"/>
    </source>
</evidence>
<name>A0A2V0PLP5_9CHLO</name>
<dbReference type="InParanoid" id="A0A2V0PLP5"/>
<organism evidence="2 3">
    <name type="scientific">Raphidocelis subcapitata</name>
    <dbReference type="NCBI Taxonomy" id="307507"/>
    <lineage>
        <taxon>Eukaryota</taxon>
        <taxon>Viridiplantae</taxon>
        <taxon>Chlorophyta</taxon>
        <taxon>core chlorophytes</taxon>
        <taxon>Chlorophyceae</taxon>
        <taxon>CS clade</taxon>
        <taxon>Sphaeropleales</taxon>
        <taxon>Selenastraceae</taxon>
        <taxon>Raphidocelis</taxon>
    </lineage>
</organism>
<evidence type="ECO:0000313" key="3">
    <source>
        <dbReference type="Proteomes" id="UP000247498"/>
    </source>
</evidence>
<dbReference type="EMBL" id="BDRX01000134">
    <property type="protein sequence ID" value="GBF98770.1"/>
    <property type="molecule type" value="Genomic_DNA"/>
</dbReference>